<keyword evidence="2" id="KW-1185">Reference proteome</keyword>
<dbReference type="EMBL" id="JAEKPD010000001">
    <property type="protein sequence ID" value="MBJ3761199.1"/>
    <property type="molecule type" value="Genomic_DNA"/>
</dbReference>
<name>A0A934I682_9RHOB</name>
<dbReference type="RefSeq" id="WP_198914380.1">
    <property type="nucleotide sequence ID" value="NZ_JAEKPD010000001.1"/>
</dbReference>
<reference evidence="1" key="1">
    <citation type="submission" date="2020-12" db="EMBL/GenBank/DDBJ databases">
        <title>Bacterial taxonomy.</title>
        <authorList>
            <person name="Pan X."/>
        </authorList>
    </citation>
    <scope>NUCLEOTIDE SEQUENCE</scope>
    <source>
        <strain evidence="1">KCTC 52957</strain>
    </source>
</reference>
<accession>A0A934I682</accession>
<dbReference type="Proteomes" id="UP000642488">
    <property type="component" value="Unassembled WGS sequence"/>
</dbReference>
<dbReference type="AlphaFoldDB" id="A0A934I682"/>
<evidence type="ECO:0000313" key="2">
    <source>
        <dbReference type="Proteomes" id="UP000642488"/>
    </source>
</evidence>
<comment type="caution">
    <text evidence="1">The sequence shown here is derived from an EMBL/GenBank/DDBJ whole genome shotgun (WGS) entry which is preliminary data.</text>
</comment>
<gene>
    <name evidence="1" type="ORF">ILP92_00345</name>
</gene>
<protein>
    <submittedName>
        <fullName evidence="1">Uncharacterized protein</fullName>
    </submittedName>
</protein>
<sequence>MRHALLIPLAVAACDQAPAPPTHVDLPLLGGYRSDADPCQRVGENAYTVDFLDDASDLVACPATVEDLGVFITETGAREVSRVGGFILYSVPTR</sequence>
<organism evidence="1 2">
    <name type="scientific">Palleronia pontilimi</name>
    <dbReference type="NCBI Taxonomy" id="1964209"/>
    <lineage>
        <taxon>Bacteria</taxon>
        <taxon>Pseudomonadati</taxon>
        <taxon>Pseudomonadota</taxon>
        <taxon>Alphaproteobacteria</taxon>
        <taxon>Rhodobacterales</taxon>
        <taxon>Roseobacteraceae</taxon>
        <taxon>Palleronia</taxon>
    </lineage>
</organism>
<evidence type="ECO:0000313" key="1">
    <source>
        <dbReference type="EMBL" id="MBJ3761199.1"/>
    </source>
</evidence>
<proteinExistence type="predicted"/>